<dbReference type="OrthoDB" id="2063054at2"/>
<name>A0A3M8AFN0_9MICO</name>
<feature type="transmembrane region" description="Helical" evidence="7">
    <location>
        <begin position="179"/>
        <end position="198"/>
    </location>
</feature>
<feature type="transmembrane region" description="Helical" evidence="7">
    <location>
        <begin position="229"/>
        <end position="249"/>
    </location>
</feature>
<protein>
    <submittedName>
        <fullName evidence="10">Carbohydrate ABC transporter permease</fullName>
    </submittedName>
</protein>
<reference evidence="10 11" key="1">
    <citation type="submission" date="2018-10" db="EMBL/GenBank/DDBJ databases">
        <title>Isolation, diversity and antibacterial activity of antinobacteria from the wheat rhizosphere soil.</title>
        <authorList>
            <person name="Sun T."/>
        </authorList>
    </citation>
    <scope>NUCLEOTIDE SEQUENCE [LARGE SCALE GENOMIC DNA]</scope>
    <source>
        <strain evidence="10 11">SJ-23</strain>
    </source>
</reference>
<evidence type="ECO:0000256" key="5">
    <source>
        <dbReference type="ARBA" id="ARBA00022989"/>
    </source>
</evidence>
<feature type="compositionally biased region" description="Basic and acidic residues" evidence="8">
    <location>
        <begin position="8"/>
        <end position="19"/>
    </location>
</feature>
<keyword evidence="2 7" id="KW-0813">Transport</keyword>
<accession>A0A3M8AFN0</accession>
<feature type="region of interest" description="Disordered" evidence="8">
    <location>
        <begin position="1"/>
        <end position="31"/>
    </location>
</feature>
<dbReference type="PANTHER" id="PTHR43744:SF12">
    <property type="entry name" value="ABC TRANSPORTER PERMEASE PROTEIN MG189-RELATED"/>
    <property type="match status" value="1"/>
</dbReference>
<evidence type="ECO:0000256" key="4">
    <source>
        <dbReference type="ARBA" id="ARBA00022692"/>
    </source>
</evidence>
<dbReference type="InterPro" id="IPR035906">
    <property type="entry name" value="MetI-like_sf"/>
</dbReference>
<dbReference type="InterPro" id="IPR000515">
    <property type="entry name" value="MetI-like"/>
</dbReference>
<feature type="transmembrane region" description="Helical" evidence="7">
    <location>
        <begin position="46"/>
        <end position="67"/>
    </location>
</feature>
<dbReference type="SUPFAM" id="SSF161098">
    <property type="entry name" value="MetI-like"/>
    <property type="match status" value="1"/>
</dbReference>
<dbReference type="CDD" id="cd06261">
    <property type="entry name" value="TM_PBP2"/>
    <property type="match status" value="1"/>
</dbReference>
<keyword evidence="3" id="KW-1003">Cell membrane</keyword>
<sequence>MSVFAPRTDARDTDVRDEPLTTATGVPSHVDRSVRERGRRLGGRRIGSHVFLVILAIYFVIPIWWLTVAATKSTSGLFSSPAFWFADQFAFVDNLVQLVTYQGGIYWRWLANSFLYAFAGGIGATILAILAGYGFAKYRFRGRGAVFTVILGSVMVPLTALVIPTFMLLSQYGIINTPWAVILPSLLSPFGVYLMRVYTQDAVPDEMLEAARIDGAGELRTFFQVALPLLRPAIVTVLLLSVVGTWNNFFLPLAVLTDPDLLPVTVGLNRWTALSNAGAGGEQVWNLITTGAFVSVLPLILSFLFLQRYWQGGLSIGSIK</sequence>
<comment type="similarity">
    <text evidence="7">Belongs to the binding-protein-dependent transport system permease family.</text>
</comment>
<evidence type="ECO:0000256" key="7">
    <source>
        <dbReference type="RuleBase" id="RU363032"/>
    </source>
</evidence>
<feature type="transmembrane region" description="Helical" evidence="7">
    <location>
        <begin position="114"/>
        <end position="133"/>
    </location>
</feature>
<keyword evidence="6 7" id="KW-0472">Membrane</keyword>
<evidence type="ECO:0000313" key="10">
    <source>
        <dbReference type="EMBL" id="RNB49982.1"/>
    </source>
</evidence>
<evidence type="ECO:0000256" key="1">
    <source>
        <dbReference type="ARBA" id="ARBA00004651"/>
    </source>
</evidence>
<dbReference type="Gene3D" id="1.10.3720.10">
    <property type="entry name" value="MetI-like"/>
    <property type="match status" value="1"/>
</dbReference>
<proteinExistence type="inferred from homology"/>
<dbReference type="RefSeq" id="WP_122936650.1">
    <property type="nucleotide sequence ID" value="NZ_JBHSNT010000007.1"/>
</dbReference>
<dbReference type="Pfam" id="PF00528">
    <property type="entry name" value="BPD_transp_1"/>
    <property type="match status" value="1"/>
</dbReference>
<feature type="domain" description="ABC transmembrane type-1" evidence="9">
    <location>
        <begin position="110"/>
        <end position="306"/>
    </location>
</feature>
<keyword evidence="5 7" id="KW-1133">Transmembrane helix</keyword>
<evidence type="ECO:0000256" key="3">
    <source>
        <dbReference type="ARBA" id="ARBA00022475"/>
    </source>
</evidence>
<evidence type="ECO:0000256" key="6">
    <source>
        <dbReference type="ARBA" id="ARBA00023136"/>
    </source>
</evidence>
<evidence type="ECO:0000256" key="2">
    <source>
        <dbReference type="ARBA" id="ARBA00022448"/>
    </source>
</evidence>
<dbReference type="EMBL" id="RHHB01000012">
    <property type="protein sequence ID" value="RNB49982.1"/>
    <property type="molecule type" value="Genomic_DNA"/>
</dbReference>
<dbReference type="GO" id="GO:0005886">
    <property type="term" value="C:plasma membrane"/>
    <property type="evidence" value="ECO:0007669"/>
    <property type="project" value="UniProtKB-SubCell"/>
</dbReference>
<evidence type="ECO:0000259" key="9">
    <source>
        <dbReference type="PROSITE" id="PS50928"/>
    </source>
</evidence>
<dbReference type="PANTHER" id="PTHR43744">
    <property type="entry name" value="ABC TRANSPORTER PERMEASE PROTEIN MG189-RELATED-RELATED"/>
    <property type="match status" value="1"/>
</dbReference>
<dbReference type="Proteomes" id="UP000275048">
    <property type="component" value="Unassembled WGS sequence"/>
</dbReference>
<feature type="transmembrane region" description="Helical" evidence="7">
    <location>
        <begin position="145"/>
        <end position="167"/>
    </location>
</feature>
<dbReference type="AlphaFoldDB" id="A0A3M8AFN0"/>
<comment type="caution">
    <text evidence="10">The sequence shown here is derived from an EMBL/GenBank/DDBJ whole genome shotgun (WGS) entry which is preliminary data.</text>
</comment>
<dbReference type="PROSITE" id="PS50928">
    <property type="entry name" value="ABC_TM1"/>
    <property type="match status" value="1"/>
</dbReference>
<organism evidence="10 11">
    <name type="scientific">Agromyces tardus</name>
    <dbReference type="NCBI Taxonomy" id="2583849"/>
    <lineage>
        <taxon>Bacteria</taxon>
        <taxon>Bacillati</taxon>
        <taxon>Actinomycetota</taxon>
        <taxon>Actinomycetes</taxon>
        <taxon>Micrococcales</taxon>
        <taxon>Microbacteriaceae</taxon>
        <taxon>Agromyces</taxon>
    </lineage>
</organism>
<comment type="subcellular location">
    <subcellularLocation>
        <location evidence="1 7">Cell membrane</location>
        <topology evidence="1 7">Multi-pass membrane protein</topology>
    </subcellularLocation>
</comment>
<gene>
    <name evidence="10" type="ORF">EDM22_08580</name>
</gene>
<keyword evidence="11" id="KW-1185">Reference proteome</keyword>
<evidence type="ECO:0000313" key="11">
    <source>
        <dbReference type="Proteomes" id="UP000275048"/>
    </source>
</evidence>
<dbReference type="GO" id="GO:0055085">
    <property type="term" value="P:transmembrane transport"/>
    <property type="evidence" value="ECO:0007669"/>
    <property type="project" value="InterPro"/>
</dbReference>
<feature type="transmembrane region" description="Helical" evidence="7">
    <location>
        <begin position="284"/>
        <end position="306"/>
    </location>
</feature>
<evidence type="ECO:0000256" key="8">
    <source>
        <dbReference type="SAM" id="MobiDB-lite"/>
    </source>
</evidence>
<keyword evidence="4 7" id="KW-0812">Transmembrane</keyword>